<reference evidence="1" key="2">
    <citation type="submission" date="2025-08" db="UniProtKB">
        <authorList>
            <consortium name="Ensembl"/>
        </authorList>
    </citation>
    <scope>IDENTIFICATION</scope>
</reference>
<keyword evidence="2" id="KW-1185">Reference proteome</keyword>
<protein>
    <submittedName>
        <fullName evidence="1">Uncharacterized protein</fullName>
    </submittedName>
</protein>
<dbReference type="Ensembl" id="ENSHHUT00000022190.1">
    <property type="protein sequence ID" value="ENSHHUP00000021388.1"/>
    <property type="gene ID" value="ENSHHUG00000013392.1"/>
</dbReference>
<accession>A0A4W5KVJ0</accession>
<evidence type="ECO:0000313" key="2">
    <source>
        <dbReference type="Proteomes" id="UP000314982"/>
    </source>
</evidence>
<name>A0A4W5KVJ0_9TELE</name>
<proteinExistence type="predicted"/>
<dbReference type="AlphaFoldDB" id="A0A4W5KVJ0"/>
<evidence type="ECO:0000313" key="1">
    <source>
        <dbReference type="Ensembl" id="ENSHHUP00000021388.1"/>
    </source>
</evidence>
<reference evidence="1" key="3">
    <citation type="submission" date="2025-09" db="UniProtKB">
        <authorList>
            <consortium name="Ensembl"/>
        </authorList>
    </citation>
    <scope>IDENTIFICATION</scope>
</reference>
<dbReference type="Proteomes" id="UP000314982">
    <property type="component" value="Unassembled WGS sequence"/>
</dbReference>
<organism evidence="1 2">
    <name type="scientific">Hucho hucho</name>
    <name type="common">huchen</name>
    <dbReference type="NCBI Taxonomy" id="62062"/>
    <lineage>
        <taxon>Eukaryota</taxon>
        <taxon>Metazoa</taxon>
        <taxon>Chordata</taxon>
        <taxon>Craniata</taxon>
        <taxon>Vertebrata</taxon>
        <taxon>Euteleostomi</taxon>
        <taxon>Actinopterygii</taxon>
        <taxon>Neopterygii</taxon>
        <taxon>Teleostei</taxon>
        <taxon>Protacanthopterygii</taxon>
        <taxon>Salmoniformes</taxon>
        <taxon>Salmonidae</taxon>
        <taxon>Salmoninae</taxon>
        <taxon>Hucho</taxon>
    </lineage>
</organism>
<sequence length="74" mass="8560">YLVWVILVDTKLFFHPENYHLDCPPKIFLYRKKPLRMGGWKTEVRGPASSTFSLAVQHHRGCSGARTILLHVLI</sequence>
<reference evidence="2" key="1">
    <citation type="submission" date="2018-06" db="EMBL/GenBank/DDBJ databases">
        <title>Genome assembly of Danube salmon.</title>
        <authorList>
            <person name="Macqueen D.J."/>
            <person name="Gundappa M.K."/>
        </authorList>
    </citation>
    <scope>NUCLEOTIDE SEQUENCE [LARGE SCALE GENOMIC DNA]</scope>
</reference>